<evidence type="ECO:0000313" key="3">
    <source>
        <dbReference type="Proteomes" id="UP000813462"/>
    </source>
</evidence>
<evidence type="ECO:0000313" key="2">
    <source>
        <dbReference type="EMBL" id="KAH7527924.1"/>
    </source>
</evidence>
<reference evidence="2" key="1">
    <citation type="journal article" date="2021" name="Front. Plant Sci.">
        <title>Chromosome-Scale Genome Assembly for Chinese Sour Jujube and Insights Into Its Genome Evolution and Domestication Signature.</title>
        <authorList>
            <person name="Shen L.-Y."/>
            <person name="Luo H."/>
            <person name="Wang X.-L."/>
            <person name="Wang X.-M."/>
            <person name="Qiu X.-J."/>
            <person name="Liu H."/>
            <person name="Zhou S.-S."/>
            <person name="Jia K.-H."/>
            <person name="Nie S."/>
            <person name="Bao Y.-T."/>
            <person name="Zhang R.-G."/>
            <person name="Yun Q.-Z."/>
            <person name="Chai Y.-H."/>
            <person name="Lu J.-Y."/>
            <person name="Li Y."/>
            <person name="Zhao S.-W."/>
            <person name="Mao J.-F."/>
            <person name="Jia S.-G."/>
            <person name="Mao Y.-M."/>
        </authorList>
    </citation>
    <scope>NUCLEOTIDE SEQUENCE</scope>
    <source>
        <strain evidence="2">AT0</strain>
        <tissue evidence="2">Leaf</tissue>
    </source>
</reference>
<protein>
    <recommendedName>
        <fullName evidence="1">NAD-dependent epimerase/dehydratase domain-containing protein</fullName>
    </recommendedName>
</protein>
<sequence length="91" mass="9916">MSGEQKVACVTGASGYIASWVVKLLLERGYAVKASKKGKSQSIESEEQAVVYVCVLAIEFQKMLPNLKELRLEFSVVVGFGSLSKGMMFCC</sequence>
<proteinExistence type="predicted"/>
<dbReference type="Gene3D" id="3.40.50.720">
    <property type="entry name" value="NAD(P)-binding Rossmann-like Domain"/>
    <property type="match status" value="1"/>
</dbReference>
<dbReference type="InterPro" id="IPR001509">
    <property type="entry name" value="Epimerase_deHydtase"/>
</dbReference>
<name>A0A978VC35_ZIZJJ</name>
<dbReference type="Proteomes" id="UP000813462">
    <property type="component" value="Unassembled WGS sequence"/>
</dbReference>
<gene>
    <name evidence="2" type="ORF">FEM48_Zijuj05G0017800</name>
</gene>
<dbReference type="SUPFAM" id="SSF51735">
    <property type="entry name" value="NAD(P)-binding Rossmann-fold domains"/>
    <property type="match status" value="1"/>
</dbReference>
<evidence type="ECO:0000259" key="1">
    <source>
        <dbReference type="Pfam" id="PF01370"/>
    </source>
</evidence>
<dbReference type="EMBL" id="JAEACU010000005">
    <property type="protein sequence ID" value="KAH7527924.1"/>
    <property type="molecule type" value="Genomic_DNA"/>
</dbReference>
<feature type="domain" description="NAD-dependent epimerase/dehydratase" evidence="1">
    <location>
        <begin position="9"/>
        <end position="48"/>
    </location>
</feature>
<accession>A0A978VC35</accession>
<dbReference type="AlphaFoldDB" id="A0A978VC35"/>
<comment type="caution">
    <text evidence="2">The sequence shown here is derived from an EMBL/GenBank/DDBJ whole genome shotgun (WGS) entry which is preliminary data.</text>
</comment>
<organism evidence="2 3">
    <name type="scientific">Ziziphus jujuba var. spinosa</name>
    <dbReference type="NCBI Taxonomy" id="714518"/>
    <lineage>
        <taxon>Eukaryota</taxon>
        <taxon>Viridiplantae</taxon>
        <taxon>Streptophyta</taxon>
        <taxon>Embryophyta</taxon>
        <taxon>Tracheophyta</taxon>
        <taxon>Spermatophyta</taxon>
        <taxon>Magnoliopsida</taxon>
        <taxon>eudicotyledons</taxon>
        <taxon>Gunneridae</taxon>
        <taxon>Pentapetalae</taxon>
        <taxon>rosids</taxon>
        <taxon>fabids</taxon>
        <taxon>Rosales</taxon>
        <taxon>Rhamnaceae</taxon>
        <taxon>Paliureae</taxon>
        <taxon>Ziziphus</taxon>
    </lineage>
</organism>
<dbReference type="Pfam" id="PF01370">
    <property type="entry name" value="Epimerase"/>
    <property type="match status" value="1"/>
</dbReference>
<dbReference type="InterPro" id="IPR036291">
    <property type="entry name" value="NAD(P)-bd_dom_sf"/>
</dbReference>